<name>A0A0N7FUU2_9ACTN</name>
<dbReference type="OrthoDB" id="188354at2"/>
<protein>
    <recommendedName>
        <fullName evidence="3">TIGR02678 family protein</fullName>
    </recommendedName>
</protein>
<dbReference type="KEGG" id="goq:ACH46_13545"/>
<evidence type="ECO:0000313" key="1">
    <source>
        <dbReference type="EMBL" id="ALG85311.1"/>
    </source>
</evidence>
<dbReference type="RefSeq" id="WP_062393391.1">
    <property type="nucleotide sequence ID" value="NZ_CP011853.1"/>
</dbReference>
<dbReference type="Proteomes" id="UP000063789">
    <property type="component" value="Chromosome"/>
</dbReference>
<evidence type="ECO:0000313" key="2">
    <source>
        <dbReference type="Proteomes" id="UP000063789"/>
    </source>
</evidence>
<proteinExistence type="predicted"/>
<evidence type="ECO:0008006" key="3">
    <source>
        <dbReference type="Google" id="ProtNLM"/>
    </source>
</evidence>
<dbReference type="PATRIC" id="fig|1136941.3.peg.2764"/>
<gene>
    <name evidence="1" type="ORF">ACH46_13545</name>
</gene>
<accession>A0A0N7FUU2</accession>
<organism evidence="1 2">
    <name type="scientific">Gordonia phthalatica</name>
    <dbReference type="NCBI Taxonomy" id="1136941"/>
    <lineage>
        <taxon>Bacteria</taxon>
        <taxon>Bacillati</taxon>
        <taxon>Actinomycetota</taxon>
        <taxon>Actinomycetes</taxon>
        <taxon>Mycobacteriales</taxon>
        <taxon>Gordoniaceae</taxon>
        <taxon>Gordonia</taxon>
    </lineage>
</organism>
<dbReference type="InterPro" id="IPR013494">
    <property type="entry name" value="CHP02678"/>
</dbReference>
<keyword evidence="2" id="KW-1185">Reference proteome</keyword>
<dbReference type="EMBL" id="CP011853">
    <property type="protein sequence ID" value="ALG85311.1"/>
    <property type="molecule type" value="Genomic_DNA"/>
</dbReference>
<reference evidence="1 2" key="2">
    <citation type="journal article" date="2017" name="Int. J. Syst. Evol. Microbiol.">
        <title>Gordonia phthalatica sp. nov., a di-n-butyl phthalate-degrading bacterium isolated from activated sludge.</title>
        <authorList>
            <person name="Jin D."/>
            <person name="Kong X."/>
            <person name="Jia M."/>
            <person name="Yu X."/>
            <person name="Wang X."/>
            <person name="Zhuang X."/>
            <person name="Deng Y."/>
            <person name="Bai Z."/>
        </authorList>
    </citation>
    <scope>NUCLEOTIDE SEQUENCE [LARGE SCALE GENOMIC DNA]</scope>
    <source>
        <strain evidence="1 2">QH-11</strain>
    </source>
</reference>
<dbReference type="Pfam" id="PF09661">
    <property type="entry name" value="DUF2398"/>
    <property type="match status" value="1"/>
</dbReference>
<dbReference type="AlphaFoldDB" id="A0A0N7FUU2"/>
<sequence length="420" mass="45617">MTQRGTGVADVLEARDAEARIRVVRALLARPVLSAQRDGELFRLARRHADAVRAWFAAETGWRLVVDGETIRLLTSYAPVGPTAAAIAERHPARAKKGDPPFTRRRYVLLCLSLAVLERSDLQTSLGKLAGDLVLAARQPGLESIEFTLGTRAERSDLVAAIRVLLEYGVLVRVAGDEESYVSADGDALYDVDRRMLSTMLSSRHSPGLIASSLGDSPNIDRIEEALHEPPPAYTDEESNRLLRQAVSRRLLCDPVVYYDELPDAERAYLTGQRVPLTNRLVAATGLVAELRAEGVALVDPDDQLTDLRMPEQGTDGHATLLLAEHLASAGSSTVGALHRVMRGFATDHSSYWRKSTREPGAEVILTDEALDRLVGLGLVSVTGVGAGAVVQSLPALRRFAVSAPTIRDSSKPTRDRKSR</sequence>
<dbReference type="NCBIfam" id="TIGR02678">
    <property type="entry name" value="TIGR02678 family protein"/>
    <property type="match status" value="1"/>
</dbReference>
<reference evidence="2" key="1">
    <citation type="submission" date="2015-06" db="EMBL/GenBank/DDBJ databases">
        <title>Complete genome sequence and metabolic analysis of phthalate degradation pathway in Gordonia sp. QH-11.</title>
        <authorList>
            <person name="Jin D."/>
            <person name="Kong X."/>
            <person name="Bai Z."/>
        </authorList>
    </citation>
    <scope>NUCLEOTIDE SEQUENCE [LARGE SCALE GENOMIC DNA]</scope>
    <source>
        <strain evidence="2">QH-11</strain>
    </source>
</reference>
<dbReference type="STRING" id="1136941.ACH46_13545"/>